<protein>
    <recommendedName>
        <fullName evidence="2">LytR/CpsA/Psr regulator C-terminal domain-containing protein</fullName>
    </recommendedName>
</protein>
<feature type="domain" description="LytR/CpsA/Psr regulator C-terminal" evidence="2">
    <location>
        <begin position="98"/>
        <end position="185"/>
    </location>
</feature>
<name>A0ABT6KJN4_9MICO</name>
<dbReference type="EMBL" id="JARXVQ010000001">
    <property type="protein sequence ID" value="MDH6180140.1"/>
    <property type="molecule type" value="Genomic_DNA"/>
</dbReference>
<keyword evidence="1" id="KW-0812">Transmembrane</keyword>
<evidence type="ECO:0000259" key="2">
    <source>
        <dbReference type="Pfam" id="PF13399"/>
    </source>
</evidence>
<dbReference type="RefSeq" id="WP_322132507.1">
    <property type="nucleotide sequence ID" value="NZ_CP085036.1"/>
</dbReference>
<feature type="transmembrane region" description="Helical" evidence="1">
    <location>
        <begin position="32"/>
        <end position="53"/>
    </location>
</feature>
<evidence type="ECO:0000313" key="4">
    <source>
        <dbReference type="Proteomes" id="UP001160142"/>
    </source>
</evidence>
<evidence type="ECO:0000256" key="1">
    <source>
        <dbReference type="SAM" id="Phobius"/>
    </source>
</evidence>
<comment type="caution">
    <text evidence="3">The sequence shown here is derived from an EMBL/GenBank/DDBJ whole genome shotgun (WGS) entry which is preliminary data.</text>
</comment>
<proteinExistence type="predicted"/>
<gene>
    <name evidence="3" type="ORF">M2152_000322</name>
</gene>
<dbReference type="Pfam" id="PF13399">
    <property type="entry name" value="LytR_C"/>
    <property type="match status" value="1"/>
</dbReference>
<accession>A0ABT6KJN4</accession>
<evidence type="ECO:0000313" key="3">
    <source>
        <dbReference type="EMBL" id="MDH6180140.1"/>
    </source>
</evidence>
<sequence length="193" mass="20012">MASFPPDRFDNVPADLSRVGAHRAPARRGRGWIAFAWAALATGVLVFGGLFGISRFLDIDLGLGLAPVAETPTPTPTPTPTMDAVTDPSAIDPARGFTITVLNGTNEVGLQNTIGDQLAAAGWPIGTRANAQAADVVDETIVYYRIPEDEGIARGLVAALGVGDVRLVPPETFPGADITIVLGADDEQPVAEG</sequence>
<dbReference type="Gene3D" id="3.30.70.2390">
    <property type="match status" value="1"/>
</dbReference>
<keyword evidence="1" id="KW-1133">Transmembrane helix</keyword>
<dbReference type="InterPro" id="IPR027381">
    <property type="entry name" value="LytR/CpsA/Psr_C"/>
</dbReference>
<keyword evidence="4" id="KW-1185">Reference proteome</keyword>
<organism evidence="3 4">
    <name type="scientific">Antiquaquibacter oligotrophicus</name>
    <dbReference type="NCBI Taxonomy" id="2880260"/>
    <lineage>
        <taxon>Bacteria</taxon>
        <taxon>Bacillati</taxon>
        <taxon>Actinomycetota</taxon>
        <taxon>Actinomycetes</taxon>
        <taxon>Micrococcales</taxon>
        <taxon>Microbacteriaceae</taxon>
        <taxon>Antiquaquibacter</taxon>
    </lineage>
</organism>
<keyword evidence="1" id="KW-0472">Membrane</keyword>
<dbReference type="Proteomes" id="UP001160142">
    <property type="component" value="Unassembled WGS sequence"/>
</dbReference>
<reference evidence="3 4" key="1">
    <citation type="submission" date="2023-04" db="EMBL/GenBank/DDBJ databases">
        <title>Genome Encyclopedia of Bacteria and Archaea VI: Functional Genomics of Type Strains.</title>
        <authorList>
            <person name="Whitman W."/>
        </authorList>
    </citation>
    <scope>NUCLEOTIDE SEQUENCE [LARGE SCALE GENOMIC DNA]</scope>
    <source>
        <strain evidence="3 4">SG_E_30_P1</strain>
    </source>
</reference>